<dbReference type="InterPro" id="IPR055170">
    <property type="entry name" value="GFO_IDH_MocA-like_dom"/>
</dbReference>
<dbReference type="EMBL" id="AP014854">
    <property type="protein sequence ID" value="BAR99241.1"/>
    <property type="molecule type" value="Genomic_DNA"/>
</dbReference>
<dbReference type="PANTHER" id="PTHR43818:SF11">
    <property type="entry name" value="BCDNA.GH03377"/>
    <property type="match status" value="1"/>
</dbReference>
<evidence type="ECO:0000313" key="4">
    <source>
        <dbReference type="EMBL" id="BAR99241.1"/>
    </source>
</evidence>
<dbReference type="AlphaFoldDB" id="A0A182D2V4"/>
<dbReference type="KEGG" id="bvr:BVIR_3029"/>
<evidence type="ECO:0000256" key="1">
    <source>
        <dbReference type="ARBA" id="ARBA00023002"/>
    </source>
</evidence>
<evidence type="ECO:0000259" key="2">
    <source>
        <dbReference type="Pfam" id="PF01408"/>
    </source>
</evidence>
<dbReference type="PANTHER" id="PTHR43818">
    <property type="entry name" value="BCDNA.GH03377"/>
    <property type="match status" value="1"/>
</dbReference>
<feature type="domain" description="Gfo/Idh/MocA-like oxidoreductase N-terminal" evidence="2">
    <location>
        <begin position="9"/>
        <end position="123"/>
    </location>
</feature>
<dbReference type="GO" id="GO:0016491">
    <property type="term" value="F:oxidoreductase activity"/>
    <property type="evidence" value="ECO:0007669"/>
    <property type="project" value="UniProtKB-KW"/>
</dbReference>
<dbReference type="RefSeq" id="WP_055038322.1">
    <property type="nucleotide sequence ID" value="NZ_AP014854.2"/>
</dbReference>
<dbReference type="Pfam" id="PF22725">
    <property type="entry name" value="GFO_IDH_MocA_C3"/>
    <property type="match status" value="1"/>
</dbReference>
<dbReference type="InterPro" id="IPR050463">
    <property type="entry name" value="Gfo/Idh/MocA_oxidrdct_glycsds"/>
</dbReference>
<organism evidence="4">
    <name type="scientific">Blastochloris viridis</name>
    <name type="common">Rhodopseudomonas viridis</name>
    <dbReference type="NCBI Taxonomy" id="1079"/>
    <lineage>
        <taxon>Bacteria</taxon>
        <taxon>Pseudomonadati</taxon>
        <taxon>Pseudomonadota</taxon>
        <taxon>Alphaproteobacteria</taxon>
        <taxon>Hyphomicrobiales</taxon>
        <taxon>Blastochloridaceae</taxon>
        <taxon>Blastochloris</taxon>
    </lineage>
</organism>
<name>A0A182D2V4_BLAVI</name>
<keyword evidence="1" id="KW-0560">Oxidoreductase</keyword>
<dbReference type="Gene3D" id="3.40.50.720">
    <property type="entry name" value="NAD(P)-binding Rossmann-like Domain"/>
    <property type="match status" value="1"/>
</dbReference>
<dbReference type="Gene3D" id="3.30.360.10">
    <property type="entry name" value="Dihydrodipicolinate Reductase, domain 2"/>
    <property type="match status" value="1"/>
</dbReference>
<feature type="domain" description="GFO/IDH/MocA-like oxidoreductase" evidence="3">
    <location>
        <begin position="135"/>
        <end position="269"/>
    </location>
</feature>
<dbReference type="InterPro" id="IPR036291">
    <property type="entry name" value="NAD(P)-bd_dom_sf"/>
</dbReference>
<gene>
    <name evidence="4" type="ORF">BV133_1648</name>
</gene>
<dbReference type="GO" id="GO:0000166">
    <property type="term" value="F:nucleotide binding"/>
    <property type="evidence" value="ECO:0007669"/>
    <property type="project" value="InterPro"/>
</dbReference>
<reference evidence="4" key="1">
    <citation type="journal article" date="2015" name="Genome Announc.">
        <title>Complete Genome Sequence of the Bacteriochlorophyll b-Producing Photosynthetic Bacterium Blastochloris viridis.</title>
        <authorList>
            <person name="Tsukatani Y."/>
            <person name="Hirose Y."/>
            <person name="Harada J."/>
            <person name="Misawa N."/>
            <person name="Mori K."/>
            <person name="Inoue K."/>
            <person name="Tamiaki H."/>
        </authorList>
    </citation>
    <scope>NUCLEOTIDE SEQUENCE [LARGE SCALE GENOMIC DNA]</scope>
    <source>
        <strain evidence="4">DSM 133</strain>
    </source>
</reference>
<dbReference type="SUPFAM" id="SSF51735">
    <property type="entry name" value="NAD(P)-binding Rossmann-fold domains"/>
    <property type="match status" value="1"/>
</dbReference>
<accession>A0A182D2V4</accession>
<sequence>MTAPDITGIAIVGCGYVADSYRHCLEHHRARLRLTGAYDRDPQRLTAFQACWGDTVYRSLDELLDDRACTIVVNLTTPESHKAVTAAAIAAGKHVYSEKPLAMTVREAVELRTKAQQAGVRLAAAPCNVLGESAQTAWAALRAGRIGRAVLAYAELDDGMIHRTNYRDWKSRSGQPWPARGEFATGCTFEHAGYAITVLAAMFGPVRTVTAFSALLIADKATAPPLADPAPDFSVGALAFDGGVVARLTNSVVAPYDHRLRLIGEAGTLDIAEPWDYGSAVVLRRPAQGRLERFIERRWGQSRGRRLPLVRPVPFRRGWREPTMDFMRGVAELAAAVREGRRCRLDEDFAVHVTEVTEILQYPERFDRPAAVTSTFAPIEPMEWAR</sequence>
<dbReference type="SUPFAM" id="SSF55347">
    <property type="entry name" value="Glyceraldehyde-3-phosphate dehydrogenase-like, C-terminal domain"/>
    <property type="match status" value="1"/>
</dbReference>
<dbReference type="OrthoDB" id="9792935at2"/>
<proteinExistence type="predicted"/>
<dbReference type="InterPro" id="IPR000683">
    <property type="entry name" value="Gfo/Idh/MocA-like_OxRdtase_N"/>
</dbReference>
<dbReference type="PATRIC" id="fig|1079.6.peg.3181"/>
<evidence type="ECO:0000259" key="3">
    <source>
        <dbReference type="Pfam" id="PF22725"/>
    </source>
</evidence>
<dbReference type="Pfam" id="PF01408">
    <property type="entry name" value="GFO_IDH_MocA"/>
    <property type="match status" value="1"/>
</dbReference>
<protein>
    <submittedName>
        <fullName evidence="4">Dehydrogenase</fullName>
    </submittedName>
</protein>